<dbReference type="InterPro" id="IPR037108">
    <property type="entry name" value="TM1727-like_C_sf"/>
</dbReference>
<dbReference type="SUPFAM" id="SSF51735">
    <property type="entry name" value="NAD(P)-binding Rossmann-fold domains"/>
    <property type="match status" value="1"/>
</dbReference>
<dbReference type="Proteomes" id="UP000054172">
    <property type="component" value="Unassembled WGS sequence"/>
</dbReference>
<dbReference type="Pfam" id="PF10728">
    <property type="entry name" value="DUF2520"/>
    <property type="match status" value="1"/>
</dbReference>
<dbReference type="EMBL" id="LIIK01000002">
    <property type="protein sequence ID" value="KQM09612.1"/>
    <property type="molecule type" value="Genomic_DNA"/>
</dbReference>
<evidence type="ECO:0000259" key="1">
    <source>
        <dbReference type="Pfam" id="PF10728"/>
    </source>
</evidence>
<dbReference type="PANTHER" id="PTHR40459:SF1">
    <property type="entry name" value="CONSERVED HYPOTHETICAL ALANINE AND LEUCINE RICH PROTEIN"/>
    <property type="match status" value="1"/>
</dbReference>
<gene>
    <name evidence="2" type="ORF">AL399_00800</name>
</gene>
<organism evidence="2 3">
    <name type="scientific">Candidatus [Bacteroides] periocalifornicus</name>
    <dbReference type="NCBI Taxonomy" id="1702214"/>
    <lineage>
        <taxon>Bacteria</taxon>
        <taxon>Pseudomonadati</taxon>
        <taxon>Bacteroidota</taxon>
    </lineage>
</organism>
<dbReference type="InterPro" id="IPR018931">
    <property type="entry name" value="DUF2520"/>
</dbReference>
<feature type="domain" description="DUF2520" evidence="1">
    <location>
        <begin position="145"/>
        <end position="270"/>
    </location>
</feature>
<dbReference type="Gene3D" id="1.10.1040.20">
    <property type="entry name" value="ProC-like, C-terminal domain"/>
    <property type="match status" value="1"/>
</dbReference>
<keyword evidence="3" id="KW-1185">Reference proteome</keyword>
<accession>A0A0Q4B9S6</accession>
<proteinExistence type="predicted"/>
<evidence type="ECO:0000313" key="3">
    <source>
        <dbReference type="Proteomes" id="UP000054172"/>
    </source>
</evidence>
<evidence type="ECO:0000313" key="2">
    <source>
        <dbReference type="EMBL" id="KQM09612.1"/>
    </source>
</evidence>
<protein>
    <recommendedName>
        <fullName evidence="1">DUF2520 domain-containing protein</fullName>
    </recommendedName>
</protein>
<dbReference type="AlphaFoldDB" id="A0A0Q4B9S6"/>
<dbReference type="PATRIC" id="fig|1702214.3.peg.808"/>
<dbReference type="Gene3D" id="3.40.50.720">
    <property type="entry name" value="NAD(P)-binding Rossmann-like Domain"/>
    <property type="match status" value="1"/>
</dbReference>
<dbReference type="InterPro" id="IPR036291">
    <property type="entry name" value="NAD(P)-bd_dom_sf"/>
</dbReference>
<dbReference type="STRING" id="1702214.AL399_00800"/>
<dbReference type="PANTHER" id="PTHR40459">
    <property type="entry name" value="CONSERVED HYPOTHETICAL ALANINE AND LEUCINE RICH PROTEIN"/>
    <property type="match status" value="1"/>
</dbReference>
<sequence>MATPSTDFLPSVSLVGAGNVAWGLGLSLQRAGFPVVSVHSRGGERGIRLATRLSCPLLGSAELEEQLPNLYLLTVPDDAIAPVGTALLRLLYPRVKALSANTHPPIVAHTSGSSPLLQAQHIPTGVLYPFQRFSYGNTPRLSDAPFFVEGGDANAEATLVGIAHRLSSHVEVADSPTRQWVHLLGVLACNFTNHLLAEAQRVAEAQGIAPEVIRPLVEETVVQAFRLGAANAQTGPAARGDQATIARHLQMLSRRFPELAPLYRLMSERIAAQTKGNTPQG</sequence>
<dbReference type="InterPro" id="IPR008927">
    <property type="entry name" value="6-PGluconate_DH-like_C_sf"/>
</dbReference>
<name>A0A0Q4B9S6_9BACT</name>
<reference evidence="2" key="1">
    <citation type="submission" date="2015-08" db="EMBL/GenBank/DDBJ databases">
        <title>Candidatus Bacteriodes Periocalifornicus.</title>
        <authorList>
            <person name="McLean J.S."/>
            <person name="Kelley S."/>
        </authorList>
    </citation>
    <scope>NUCLEOTIDE SEQUENCE [LARGE SCALE GENOMIC DNA]</scope>
    <source>
        <strain evidence="2">12B</strain>
    </source>
</reference>
<comment type="caution">
    <text evidence="2">The sequence shown here is derived from an EMBL/GenBank/DDBJ whole genome shotgun (WGS) entry which is preliminary data.</text>
</comment>
<dbReference type="SUPFAM" id="SSF48179">
    <property type="entry name" value="6-phosphogluconate dehydrogenase C-terminal domain-like"/>
    <property type="match status" value="1"/>
</dbReference>